<proteinExistence type="predicted"/>
<gene>
    <name evidence="1" type="ORF">ACCO45_001238</name>
</gene>
<sequence>MQTLTLTKTESPRSVAAGAGVCDADSNPSPDSAASDIASGVQPLRSSYSRRAVNLDRASAPAASNKNSFPRAMGHATCLTESHWDAESHKAHWGSGACVPGLVRLQQNFIASPYFVRAKPVDYKTNSVSSCMGDERGPVAVEDVAVWMAGARYTVRSGVIQFPQAPRAIHATARGPPVLPLRAIPPGPVTAQTGGGARCEWRLTR</sequence>
<dbReference type="Proteomes" id="UP001638806">
    <property type="component" value="Unassembled WGS sequence"/>
</dbReference>
<organism evidence="1 2">
    <name type="scientific">Purpureocillium lilacinum</name>
    <name type="common">Paecilomyces lilacinus</name>
    <dbReference type="NCBI Taxonomy" id="33203"/>
    <lineage>
        <taxon>Eukaryota</taxon>
        <taxon>Fungi</taxon>
        <taxon>Dikarya</taxon>
        <taxon>Ascomycota</taxon>
        <taxon>Pezizomycotina</taxon>
        <taxon>Sordariomycetes</taxon>
        <taxon>Hypocreomycetidae</taxon>
        <taxon>Hypocreales</taxon>
        <taxon>Ophiocordycipitaceae</taxon>
        <taxon>Purpureocillium</taxon>
    </lineage>
</organism>
<evidence type="ECO:0000313" key="2">
    <source>
        <dbReference type="Proteomes" id="UP001638806"/>
    </source>
</evidence>
<accession>A0ACC4E6G2</accession>
<protein>
    <submittedName>
        <fullName evidence="1">Uncharacterized protein</fullName>
    </submittedName>
</protein>
<keyword evidence="2" id="KW-1185">Reference proteome</keyword>
<name>A0ACC4E6G2_PURLI</name>
<reference evidence="1" key="1">
    <citation type="submission" date="2024-12" db="EMBL/GenBank/DDBJ databases">
        <title>Comparative genomics and development of molecular markers within Purpureocillium lilacinum and among Purpureocillium species.</title>
        <authorList>
            <person name="Yeh Z.-Y."/>
            <person name="Ni N.-T."/>
            <person name="Lo P.-H."/>
            <person name="Mushyakhwo K."/>
            <person name="Lin C.-F."/>
            <person name="Nai Y.-S."/>
        </authorList>
    </citation>
    <scope>NUCLEOTIDE SEQUENCE</scope>
    <source>
        <strain evidence="1">NCHU-NPUST-175</strain>
    </source>
</reference>
<comment type="caution">
    <text evidence="1">The sequence shown here is derived from an EMBL/GenBank/DDBJ whole genome shotgun (WGS) entry which is preliminary data.</text>
</comment>
<dbReference type="EMBL" id="JBGNUJ010000002">
    <property type="protein sequence ID" value="KAL3964234.1"/>
    <property type="molecule type" value="Genomic_DNA"/>
</dbReference>
<evidence type="ECO:0000313" key="1">
    <source>
        <dbReference type="EMBL" id="KAL3964234.1"/>
    </source>
</evidence>